<comment type="cofactor">
    <cofactor evidence="14">
        <name>Zn(2+)</name>
        <dbReference type="ChEBI" id="CHEBI:29105"/>
    </cofactor>
    <text evidence="14">The zinc ions have a structural role.</text>
</comment>
<evidence type="ECO:0000259" key="16">
    <source>
        <dbReference type="SMART" id="SM01333"/>
    </source>
</evidence>
<reference evidence="17" key="3">
    <citation type="submission" date="2025-09" db="UniProtKB">
        <authorList>
            <consortium name="Ensembl"/>
        </authorList>
    </citation>
    <scope>IDENTIFICATION</scope>
</reference>
<comment type="catalytic activity">
    <reaction evidence="13 14">
        <text>a 5-hydroxymethyl-2'-deoxycytidine in DNA + 2-oxoglutarate + O2 = a 5-formyl-2'-deoxycytidine in DNA + succinate + CO2 + H2O</text>
        <dbReference type="Rhea" id="RHEA:53828"/>
        <dbReference type="Rhea" id="RHEA-COMP:13315"/>
        <dbReference type="Rhea" id="RHEA-COMP:13656"/>
        <dbReference type="ChEBI" id="CHEBI:15377"/>
        <dbReference type="ChEBI" id="CHEBI:15379"/>
        <dbReference type="ChEBI" id="CHEBI:16526"/>
        <dbReference type="ChEBI" id="CHEBI:16810"/>
        <dbReference type="ChEBI" id="CHEBI:30031"/>
        <dbReference type="ChEBI" id="CHEBI:136731"/>
        <dbReference type="ChEBI" id="CHEBI:137731"/>
        <dbReference type="EC" id="1.14.11.80"/>
    </reaction>
</comment>
<evidence type="ECO:0000256" key="3">
    <source>
        <dbReference type="ARBA" id="ARBA00007502"/>
    </source>
</evidence>
<keyword evidence="10" id="KW-0238">DNA-binding</keyword>
<keyword evidence="6 14" id="KW-0862">Zinc</keyword>
<comment type="similarity">
    <text evidence="3 14">Belongs to the TET family.</text>
</comment>
<feature type="region of interest" description="Disordered" evidence="15">
    <location>
        <begin position="1"/>
        <end position="91"/>
    </location>
</feature>
<evidence type="ECO:0000313" key="17">
    <source>
        <dbReference type="Ensembl" id="ENSPNAP00000053386.1"/>
    </source>
</evidence>
<evidence type="ECO:0000256" key="8">
    <source>
        <dbReference type="ARBA" id="ARBA00023002"/>
    </source>
</evidence>
<name>A0AAR2JU51_PYGNA</name>
<dbReference type="SMART" id="SM01333">
    <property type="entry name" value="Tet_JBP"/>
    <property type="match status" value="1"/>
</dbReference>
<gene>
    <name evidence="17" type="primary">TET3</name>
</gene>
<dbReference type="GO" id="GO:0040029">
    <property type="term" value="P:epigenetic regulation of gene expression"/>
    <property type="evidence" value="ECO:0007669"/>
    <property type="project" value="InterPro"/>
</dbReference>
<dbReference type="EC" id="1.14.11.80" evidence="14"/>
<feature type="region of interest" description="Disordered" evidence="15">
    <location>
        <begin position="718"/>
        <end position="865"/>
    </location>
</feature>
<keyword evidence="4" id="KW-0158">Chromosome</keyword>
<evidence type="ECO:0000256" key="12">
    <source>
        <dbReference type="ARBA" id="ARBA00047840"/>
    </source>
</evidence>
<evidence type="ECO:0000313" key="18">
    <source>
        <dbReference type="Proteomes" id="UP001501920"/>
    </source>
</evidence>
<keyword evidence="18" id="KW-1185">Reference proteome</keyword>
<organism evidence="17 18">
    <name type="scientific">Pygocentrus nattereri</name>
    <name type="common">Red-bellied piranha</name>
    <dbReference type="NCBI Taxonomy" id="42514"/>
    <lineage>
        <taxon>Eukaryota</taxon>
        <taxon>Metazoa</taxon>
        <taxon>Chordata</taxon>
        <taxon>Craniata</taxon>
        <taxon>Vertebrata</taxon>
        <taxon>Euteleostomi</taxon>
        <taxon>Actinopterygii</taxon>
        <taxon>Neopterygii</taxon>
        <taxon>Teleostei</taxon>
        <taxon>Ostariophysi</taxon>
        <taxon>Characiformes</taxon>
        <taxon>Characoidei</taxon>
        <taxon>Pygocentrus</taxon>
    </lineage>
</organism>
<dbReference type="GO" id="GO:0005634">
    <property type="term" value="C:nucleus"/>
    <property type="evidence" value="ECO:0007669"/>
    <property type="project" value="UniProtKB-UniRule"/>
</dbReference>
<keyword evidence="5 14" id="KW-0479">Metal-binding</keyword>
<evidence type="ECO:0000256" key="15">
    <source>
        <dbReference type="SAM" id="MobiDB-lite"/>
    </source>
</evidence>
<comment type="subcellular location">
    <subcellularLocation>
        <location evidence="2">Chromosome</location>
    </subcellularLocation>
    <subcellularLocation>
        <location evidence="1">Nucleus</location>
    </subcellularLocation>
</comment>
<feature type="compositionally biased region" description="Low complexity" evidence="15">
    <location>
        <begin position="780"/>
        <end position="794"/>
    </location>
</feature>
<evidence type="ECO:0000256" key="13">
    <source>
        <dbReference type="ARBA" id="ARBA00049431"/>
    </source>
</evidence>
<feature type="compositionally biased region" description="Basic and acidic residues" evidence="15">
    <location>
        <begin position="1"/>
        <end position="10"/>
    </location>
</feature>
<feature type="domain" description="Methylcytosine dioxygenase TET1-3 oxygenase" evidence="16">
    <location>
        <begin position="307"/>
        <end position="1000"/>
    </location>
</feature>
<sequence length="1100" mass="120858">MEIDHDRLEKGVLNQEPSNGLNQHAGNGEETDGLDGGDLAREQHQQNHHHQETLACLPQGQEWGTGHHVGDPNPQQQQAGWSEQTTGSSMNSVDMEDARTLVAFSASASSLSTSPSLKGFLESPLRYLDTPTKSLLDTPVKDSQAEFPLCDCVDQILEKDEGPYYNHLGSGPTVASIRELMESRFGEKGDAIRIEKVLFTGREGKSSQGCPIAKWVIRRSSEKEKLLCLVRHRAGHHCANAVIIILILAWEGVPKAVGDKLYKEVSETLTKYGNPTSRRCGLNDDRTCACQGKDTETCGASFSFGCSWSMYFNGCKYARSKTPRKFRLQGEHPKEEELLRDNFQDLATRVAPLYKRLAPKAYSNQCANEKVATDCRLGLREGRPFSGITACMDFCAHAHKDQHNLHNGCTVVCTLTKEDNRQVGVVPDDEQLHVLPLYKISPTDEFGSEENQRLKIQTGAIHVLSSFRREVRKLPEPAKSCRQRRLEAKKAASEKKNKKQQLAETPEKMIKKEVRLAVSPHLQQGNKAVPKQEVKPTIKKELVDRFQAMNGDFDGYPALGNGKMCPNPYRINGAYSYPGPYARGGLPSNGQPSAPSPVNGFHPNLQGMPYNYYNYPPNALLPPEVLSCEGRNGTWPKAAAAEQKPDIQGLQARLAQAYPNRSDQQHQQVTNLGNPVYLHQSEVSQSPAPPNHTPSATPDQHRVTPVIKQEPMEVPLYESRTDGQVRSCPTTPSATPQPDAWPGHKANGSLASKGWDGNLRPGLAHSAFTPDKQQLHQQHHTQPQHPQYAHPQHQWSSFPGTPMASPSPSPSPALKAGPSPAPSPHPGTPLHWDSPVPSPQPKAWGPIGSAGFNPGGLRQGTPVGAFPDRMLSQVVESRGSTPLGLQEKAWKSGGASAAGNTPSPAPEGRLFPDALQKADGQACWEMEAESQSEREPEEEEVWSDSEHNFLDPNIGGVAVAPGHGSILIECARRELHATTPLKKPDRSHPTRISLVFYQHKNLNQPCHGLALWEAKMKLLAERARQRQQEAALLGLSQEDIKAYSKKRKWADGASSPSSGPTKDKREGVVTRLAPTHQTTTMVTVSPYAFTQLTGPYSRFM</sequence>
<dbReference type="PANTHER" id="PTHR23358:SF4">
    <property type="entry name" value="METHYLCYTOSINE DIOXYGENASE TET3"/>
    <property type="match status" value="1"/>
</dbReference>
<comment type="catalytic activity">
    <reaction evidence="12 14">
        <text>a 5-formyl-2'-deoxycytidine in DNA + 2-oxoglutarate + O2 = a 5-carboxyl-2'-deoxycytidine in DNA + succinate + CO2 + H(+)</text>
        <dbReference type="Rhea" id="RHEA:53832"/>
        <dbReference type="Rhea" id="RHEA-COMP:13656"/>
        <dbReference type="Rhea" id="RHEA-COMP:13657"/>
        <dbReference type="ChEBI" id="CHEBI:15378"/>
        <dbReference type="ChEBI" id="CHEBI:15379"/>
        <dbReference type="ChEBI" id="CHEBI:16526"/>
        <dbReference type="ChEBI" id="CHEBI:16810"/>
        <dbReference type="ChEBI" id="CHEBI:30031"/>
        <dbReference type="ChEBI" id="CHEBI:137731"/>
        <dbReference type="ChEBI" id="CHEBI:137732"/>
        <dbReference type="EC" id="1.14.11.80"/>
    </reaction>
</comment>
<feature type="compositionally biased region" description="Polar residues" evidence="15">
    <location>
        <begin position="73"/>
        <end position="91"/>
    </location>
</feature>
<comment type="function">
    <text evidence="14">Dioxygenase that catalyzes the conversion of the modified genomic base 5-methylcytosine (5mC) into 5-hydroxymethylcytosine (5hmC) and plays a key role in epigenetic chromatin reprogramming during embryonic development.</text>
</comment>
<evidence type="ECO:0000256" key="11">
    <source>
        <dbReference type="ARBA" id="ARBA00023242"/>
    </source>
</evidence>
<feature type="compositionally biased region" description="Basic and acidic residues" evidence="15">
    <location>
        <begin position="484"/>
        <end position="495"/>
    </location>
</feature>
<protein>
    <recommendedName>
        <fullName evidence="14">Methylcytosine dioxygenase TET</fullName>
        <ecNumber evidence="14">1.14.11.80</ecNumber>
    </recommendedName>
</protein>
<comment type="cofactor">
    <cofactor evidence="14">
        <name>Fe(2+)</name>
        <dbReference type="ChEBI" id="CHEBI:29033"/>
    </cofactor>
    <text evidence="14">Binds 1 Fe(2+) ion per subunit.</text>
</comment>
<accession>A0AAR2JU51</accession>
<keyword evidence="11" id="KW-0539">Nucleus</keyword>
<feature type="region of interest" description="Disordered" evidence="15">
    <location>
        <begin position="1046"/>
        <end position="1068"/>
    </location>
</feature>
<evidence type="ECO:0000256" key="9">
    <source>
        <dbReference type="ARBA" id="ARBA00023004"/>
    </source>
</evidence>
<feature type="region of interest" description="Disordered" evidence="15">
    <location>
        <begin position="889"/>
        <end position="911"/>
    </location>
</feature>
<dbReference type="InterPro" id="IPR040175">
    <property type="entry name" value="TET1/2/3"/>
</dbReference>
<evidence type="ECO:0000256" key="7">
    <source>
        <dbReference type="ARBA" id="ARBA00022964"/>
    </source>
</evidence>
<keyword evidence="9 14" id="KW-0408">Iron</keyword>
<dbReference type="Pfam" id="PF12851">
    <property type="entry name" value="Tet_JBP"/>
    <property type="match status" value="1"/>
</dbReference>
<feature type="compositionally biased region" description="Basic and acidic residues" evidence="15">
    <location>
        <begin position="38"/>
        <end position="52"/>
    </location>
</feature>
<dbReference type="GO" id="GO:0045944">
    <property type="term" value="P:positive regulation of transcription by RNA polymerase II"/>
    <property type="evidence" value="ECO:0007669"/>
    <property type="project" value="TreeGrafter"/>
</dbReference>
<proteinExistence type="inferred from homology"/>
<reference evidence="17 18" key="1">
    <citation type="submission" date="2020-10" db="EMBL/GenBank/DDBJ databases">
        <title>Pygocentrus nattereri (red-bellied piranha) genome, fPygNat1, primary haplotype.</title>
        <authorList>
            <person name="Myers G."/>
            <person name="Meyer A."/>
            <person name="Karagic N."/>
            <person name="Pippel M."/>
            <person name="Winkler S."/>
            <person name="Tracey A."/>
            <person name="Wood J."/>
            <person name="Formenti G."/>
            <person name="Howe K."/>
            <person name="Fedrigo O."/>
            <person name="Jarvis E.D."/>
        </authorList>
    </citation>
    <scope>NUCLEOTIDE SEQUENCE [LARGE SCALE GENOMIC DNA]</scope>
</reference>
<dbReference type="GeneTree" id="ENSGT00940000157631"/>
<keyword evidence="8 14" id="KW-0560">Oxidoreductase</keyword>
<feature type="region of interest" description="Disordered" evidence="15">
    <location>
        <begin position="475"/>
        <end position="506"/>
    </location>
</feature>
<reference evidence="17" key="2">
    <citation type="submission" date="2025-08" db="UniProtKB">
        <authorList>
            <consortium name="Ensembl"/>
        </authorList>
    </citation>
    <scope>IDENTIFICATION</scope>
</reference>
<dbReference type="PANTHER" id="PTHR23358">
    <property type="entry name" value="METHYLCYTOSINE DIOXYGENASE TET"/>
    <property type="match status" value="1"/>
</dbReference>
<evidence type="ECO:0000256" key="14">
    <source>
        <dbReference type="RuleBase" id="RU367064"/>
    </source>
</evidence>
<dbReference type="Ensembl" id="ENSPNAT00000048964.1">
    <property type="protein sequence ID" value="ENSPNAP00000053386.1"/>
    <property type="gene ID" value="ENSPNAG00000027137.2"/>
</dbReference>
<keyword evidence="7 14" id="KW-0223">Dioxygenase</keyword>
<evidence type="ECO:0000256" key="2">
    <source>
        <dbReference type="ARBA" id="ARBA00004286"/>
    </source>
</evidence>
<dbReference type="AlphaFoldDB" id="A0AAR2JU51"/>
<dbReference type="GO" id="GO:0005694">
    <property type="term" value="C:chromosome"/>
    <property type="evidence" value="ECO:0007669"/>
    <property type="project" value="UniProtKB-SubCell"/>
</dbReference>
<dbReference type="GO" id="GO:0070579">
    <property type="term" value="F:DNA 5-methylcytosine dioxygenase activity"/>
    <property type="evidence" value="ECO:0007669"/>
    <property type="project" value="UniProtKB-UniRule"/>
</dbReference>
<dbReference type="InterPro" id="IPR046942">
    <property type="entry name" value="TET_oxygenase"/>
</dbReference>
<evidence type="ECO:0000256" key="10">
    <source>
        <dbReference type="ARBA" id="ARBA00023125"/>
    </source>
</evidence>
<feature type="compositionally biased region" description="Polar residues" evidence="15">
    <location>
        <begin position="15"/>
        <end position="25"/>
    </location>
</feature>
<evidence type="ECO:0000256" key="1">
    <source>
        <dbReference type="ARBA" id="ARBA00004123"/>
    </source>
</evidence>
<evidence type="ECO:0000256" key="4">
    <source>
        <dbReference type="ARBA" id="ARBA00022454"/>
    </source>
</evidence>
<dbReference type="Proteomes" id="UP001501920">
    <property type="component" value="Chromosome 20"/>
</dbReference>
<dbReference type="InterPro" id="IPR024779">
    <property type="entry name" value="2OGFeDO_JBP1/TET_oxygenase_dom"/>
</dbReference>
<feature type="compositionally biased region" description="Polar residues" evidence="15">
    <location>
        <begin position="722"/>
        <end position="736"/>
    </location>
</feature>
<evidence type="ECO:0000256" key="6">
    <source>
        <dbReference type="ARBA" id="ARBA00022833"/>
    </source>
</evidence>
<dbReference type="GO" id="GO:0141166">
    <property type="term" value="P:chromosomal 5-methylcytosine DNA demethylation pathway"/>
    <property type="evidence" value="ECO:0007669"/>
    <property type="project" value="UniProtKB-UniRule"/>
</dbReference>
<comment type="catalytic activity">
    <reaction evidence="14">
        <text>a 5-methyl-2'-deoxycytidine in DNA + 2-oxoglutarate + O2 = a 5-hydroxymethyl-2'-deoxycytidine in DNA + succinate + CO2</text>
        <dbReference type="Rhea" id="RHEA:52636"/>
        <dbReference type="Rhea" id="RHEA-COMP:11370"/>
        <dbReference type="Rhea" id="RHEA-COMP:13315"/>
        <dbReference type="ChEBI" id="CHEBI:15379"/>
        <dbReference type="ChEBI" id="CHEBI:16526"/>
        <dbReference type="ChEBI" id="CHEBI:16810"/>
        <dbReference type="ChEBI" id="CHEBI:30031"/>
        <dbReference type="ChEBI" id="CHEBI:85454"/>
        <dbReference type="ChEBI" id="CHEBI:136731"/>
        <dbReference type="EC" id="1.14.11.80"/>
    </reaction>
</comment>
<feature type="region of interest" description="Disordered" evidence="15">
    <location>
        <begin position="681"/>
        <end position="704"/>
    </location>
</feature>
<evidence type="ECO:0000256" key="5">
    <source>
        <dbReference type="ARBA" id="ARBA00022723"/>
    </source>
</evidence>
<dbReference type="GO" id="GO:0008270">
    <property type="term" value="F:zinc ion binding"/>
    <property type="evidence" value="ECO:0007669"/>
    <property type="project" value="UniProtKB-UniRule"/>
</dbReference>